<dbReference type="EMBL" id="KZ819384">
    <property type="protein sequence ID" value="PWN42029.1"/>
    <property type="molecule type" value="Genomic_DNA"/>
</dbReference>
<dbReference type="RefSeq" id="XP_025369189.1">
    <property type="nucleotide sequence ID" value="XM_025517041.1"/>
</dbReference>
<dbReference type="OrthoDB" id="10320251at2759"/>
<evidence type="ECO:0000313" key="2">
    <source>
        <dbReference type="EMBL" id="PWN42029.1"/>
    </source>
</evidence>
<reference evidence="2 3" key="1">
    <citation type="journal article" date="2018" name="Mol. Biol. Evol.">
        <title>Broad Genomic Sampling Reveals a Smut Pathogenic Ancestry of the Fungal Clade Ustilaginomycotina.</title>
        <authorList>
            <person name="Kijpornyongpan T."/>
            <person name="Mondo S.J."/>
            <person name="Barry K."/>
            <person name="Sandor L."/>
            <person name="Lee J."/>
            <person name="Lipzen A."/>
            <person name="Pangilinan J."/>
            <person name="LaButti K."/>
            <person name="Hainaut M."/>
            <person name="Henrissat B."/>
            <person name="Grigoriev I.V."/>
            <person name="Spatafora J.W."/>
            <person name="Aime M.C."/>
        </authorList>
    </citation>
    <scope>NUCLEOTIDE SEQUENCE [LARGE SCALE GENOMIC DNA]</scope>
    <source>
        <strain evidence="2 3">MCA 4658</strain>
    </source>
</reference>
<dbReference type="AlphaFoldDB" id="A0A316VX42"/>
<feature type="region of interest" description="Disordered" evidence="1">
    <location>
        <begin position="267"/>
        <end position="305"/>
    </location>
</feature>
<sequence length="1078" mass="114954">MSNMASTSRSADQAVLPANVEAPRQLCVHAARPGPPSSSLSLGLGDAAIPGQVFKASKERNVRRVRGAAVWYAPFEGEVRVVDSSTSEALSTYLLPAPHSGHAYTNVAPHLPSLISSPLVLFNAPSASPDIDTDSKLTHAYLPARKGEEYGVMQWIEKGGTAERSWISLHKPAAHLALLSATVLLALHADGSQSLADLSNKDMHFVQTFLPSLTSPSQTHSVLAVLAGKSAWDRFPPLKPSAGLDESNSKALVFSLCGTAAPEVIGAASAGKRRGKGHKRDKREEGAPQVQQSQQSAESASSRKKSKTLILRIHIVDPTACRAESEAQGPNGLLADLPIQSARADELLSMSLSSDAKSLVTLSIQGVLQQYTLNLSTTSGASSLVQSPTLTMIRCPSPPTKMAKDAALSSTSSKVKSPSLPAGTTMVHLPHDHVLFVLPPSEGTSTPQPGAYLISLVLGAVLDYEPTQVPGTSGAQGQTSLSIRAARIGGGVLLTQTRVHGTRASMSKKHKDSSAAVGSGPGECRVASVPVDVPNAASIKWAIGQETRAWTNALLWPPGTPISVSLSTLASAKASHAHSSTDPTAEKHELVVALRAADSASAKDDVFKAWYDVEKGKIAQAEAKAARTRTSELAHARKVAARRNRQANSGTMGKSEDEEERDVQMELERLMLQKERETDANAKEGKMQGTDKQQASRPALPGAVVRLVIEQAFAHAHAPNNPAVASTLVHHLMLWRMLSASQVLQLSSTDEHDKQGESRGLIARLLDLQEWDLALLAATNVSDVQEFELVLLLLRSFRAERGRKRGDASSNKGVATAASPARVLAVLTSRPELIDSAAFKHALLKSQLTDADRVADLLARLHDWLAEGFINQTSHLGKGIKVNVNLVPKLKKKRGNKLSHTERAHDENKIVRPGVDECLTMLTVLLDVYFPLLLQSPTTWSVLTRLSKTLSQLLRSSNALKNLLGPLSAFQRLSSDLSHISKFSPNQHHPQHHAAAANASVTESERQTSARRTAVAAVDLRSAPTGVKETGGGLGHANLIAAKTAHRTGEARKGDSVRVKAIQESALVGPYTVERLAF</sequence>
<organism evidence="2 3">
    <name type="scientific">Ceraceosorus guamensis</name>
    <dbReference type="NCBI Taxonomy" id="1522189"/>
    <lineage>
        <taxon>Eukaryota</taxon>
        <taxon>Fungi</taxon>
        <taxon>Dikarya</taxon>
        <taxon>Basidiomycota</taxon>
        <taxon>Ustilaginomycotina</taxon>
        <taxon>Exobasidiomycetes</taxon>
        <taxon>Ceraceosorales</taxon>
        <taxon>Ceraceosoraceae</taxon>
        <taxon>Ceraceosorus</taxon>
    </lineage>
</organism>
<feature type="compositionally biased region" description="Low complexity" evidence="1">
    <location>
        <begin position="985"/>
        <end position="999"/>
    </location>
</feature>
<name>A0A316VX42_9BASI</name>
<feature type="region of interest" description="Disordered" evidence="1">
    <location>
        <begin position="981"/>
        <end position="1011"/>
    </location>
</feature>
<evidence type="ECO:0000313" key="3">
    <source>
        <dbReference type="Proteomes" id="UP000245783"/>
    </source>
</evidence>
<gene>
    <name evidence="2" type="ORF">IE81DRAFT_366919</name>
</gene>
<dbReference type="STRING" id="1522189.A0A316VX42"/>
<feature type="region of interest" description="Disordered" evidence="1">
    <location>
        <begin position="501"/>
        <end position="521"/>
    </location>
</feature>
<feature type="region of interest" description="Disordered" evidence="1">
    <location>
        <begin position="675"/>
        <end position="698"/>
    </location>
</feature>
<feature type="compositionally biased region" description="Basic residues" evidence="1">
    <location>
        <begin position="636"/>
        <end position="645"/>
    </location>
</feature>
<dbReference type="GeneID" id="37038911"/>
<feature type="compositionally biased region" description="Basic and acidic residues" evidence="1">
    <location>
        <begin position="675"/>
        <end position="686"/>
    </location>
</feature>
<keyword evidence="3" id="KW-1185">Reference proteome</keyword>
<protein>
    <submittedName>
        <fullName evidence="2">Uncharacterized protein</fullName>
    </submittedName>
</protein>
<feature type="region of interest" description="Disordered" evidence="1">
    <location>
        <begin position="629"/>
        <end position="661"/>
    </location>
</feature>
<dbReference type="Proteomes" id="UP000245783">
    <property type="component" value="Unassembled WGS sequence"/>
</dbReference>
<evidence type="ECO:0000256" key="1">
    <source>
        <dbReference type="SAM" id="MobiDB-lite"/>
    </source>
</evidence>
<accession>A0A316VX42</accession>
<feature type="compositionally biased region" description="Basic residues" evidence="1">
    <location>
        <begin position="271"/>
        <end position="281"/>
    </location>
</feature>
<dbReference type="InParanoid" id="A0A316VX42"/>
<feature type="compositionally biased region" description="Low complexity" evidence="1">
    <location>
        <begin position="287"/>
        <end position="300"/>
    </location>
</feature>
<proteinExistence type="predicted"/>